<evidence type="ECO:0000313" key="3">
    <source>
        <dbReference type="Proteomes" id="UP001139028"/>
    </source>
</evidence>
<reference evidence="2" key="1">
    <citation type="journal article" date="2022" name="Arch. Microbiol.">
        <title>Microbulbifer okhotskensis sp. nov., isolated from a deep bottom sediment of the Okhotsk Sea.</title>
        <authorList>
            <person name="Romanenko L."/>
            <person name="Kurilenko V."/>
            <person name="Otstavnykh N."/>
            <person name="Velansky P."/>
            <person name="Isaeva M."/>
            <person name="Mikhailov V."/>
        </authorList>
    </citation>
    <scope>NUCLEOTIDE SEQUENCE</scope>
    <source>
        <strain evidence="2">OS29</strain>
    </source>
</reference>
<gene>
    <name evidence="2" type="ORF">MO867_02175</name>
</gene>
<accession>A0A9X2EP28</accession>
<dbReference type="EMBL" id="JALBWM010000005">
    <property type="protein sequence ID" value="MCO1333138.1"/>
    <property type="molecule type" value="Genomic_DNA"/>
</dbReference>
<comment type="caution">
    <text evidence="2">The sequence shown here is derived from an EMBL/GenBank/DDBJ whole genome shotgun (WGS) entry which is preliminary data.</text>
</comment>
<dbReference type="Proteomes" id="UP001139028">
    <property type="component" value="Unassembled WGS sequence"/>
</dbReference>
<evidence type="ECO:0000313" key="2">
    <source>
        <dbReference type="EMBL" id="MCO1333138.1"/>
    </source>
</evidence>
<keyword evidence="3" id="KW-1185">Reference proteome</keyword>
<name>A0A9X2EP28_9GAMM</name>
<feature type="region of interest" description="Disordered" evidence="1">
    <location>
        <begin position="59"/>
        <end position="84"/>
    </location>
</feature>
<dbReference type="RefSeq" id="WP_252464307.1">
    <property type="nucleotide sequence ID" value="NZ_JALBWM010000005.1"/>
</dbReference>
<feature type="compositionally biased region" description="Polar residues" evidence="1">
    <location>
        <begin position="59"/>
        <end position="75"/>
    </location>
</feature>
<dbReference type="AlphaFoldDB" id="A0A9X2EP28"/>
<proteinExistence type="predicted"/>
<sequence>MQIEKYYVIKPTTHSRRKVSYGDELDLTESQARPLRNGGFVSPDKAAAQRIAELVKENQTLQAKSTQESEAQTEAGTEAKNEAK</sequence>
<protein>
    <submittedName>
        <fullName evidence="2">Uncharacterized protein</fullName>
    </submittedName>
</protein>
<organism evidence="2 3">
    <name type="scientific">Microbulbifer okhotskensis</name>
    <dbReference type="NCBI Taxonomy" id="2926617"/>
    <lineage>
        <taxon>Bacteria</taxon>
        <taxon>Pseudomonadati</taxon>
        <taxon>Pseudomonadota</taxon>
        <taxon>Gammaproteobacteria</taxon>
        <taxon>Cellvibrionales</taxon>
        <taxon>Microbulbiferaceae</taxon>
        <taxon>Microbulbifer</taxon>
    </lineage>
</organism>
<evidence type="ECO:0000256" key="1">
    <source>
        <dbReference type="SAM" id="MobiDB-lite"/>
    </source>
</evidence>